<dbReference type="AlphaFoldDB" id="A0AAV6SV78"/>
<feature type="compositionally biased region" description="Low complexity" evidence="1">
    <location>
        <begin position="85"/>
        <end position="99"/>
    </location>
</feature>
<accession>A0AAV6SV78</accession>
<sequence>MAASMAASEQMCDLLVDFLLFHLLQLLRHSDPWCSTCCCVSERLVADFSQGCMVKVRDECTHPGGVGGAPERRGEVRRGEGDGRGWVNERVSVGETETSSVEETE</sequence>
<comment type="caution">
    <text evidence="3">The sequence shown here is derived from an EMBL/GenBank/DDBJ whole genome shotgun (WGS) entry which is preliminary data.</text>
</comment>
<keyword evidence="2" id="KW-0732">Signal</keyword>
<protein>
    <recommendedName>
        <fullName evidence="5">Secreted protein</fullName>
    </recommendedName>
</protein>
<feature type="signal peptide" evidence="2">
    <location>
        <begin position="1"/>
        <end position="29"/>
    </location>
</feature>
<name>A0AAV6SV78_SOLSE</name>
<proteinExistence type="predicted"/>
<feature type="chain" id="PRO_5043372429" description="Secreted protein" evidence="2">
    <location>
        <begin position="30"/>
        <end position="105"/>
    </location>
</feature>
<evidence type="ECO:0000313" key="4">
    <source>
        <dbReference type="Proteomes" id="UP000693946"/>
    </source>
</evidence>
<feature type="region of interest" description="Disordered" evidence="1">
    <location>
        <begin position="63"/>
        <end position="105"/>
    </location>
</feature>
<reference evidence="3 4" key="1">
    <citation type="journal article" date="2021" name="Sci. Rep.">
        <title>Chromosome anchoring in Senegalese sole (Solea senegalensis) reveals sex-associated markers and genome rearrangements in flatfish.</title>
        <authorList>
            <person name="Guerrero-Cozar I."/>
            <person name="Gomez-Garrido J."/>
            <person name="Berbel C."/>
            <person name="Martinez-Blanch J.F."/>
            <person name="Alioto T."/>
            <person name="Claros M.G."/>
            <person name="Gagnaire P.A."/>
            <person name="Manchado M."/>
        </authorList>
    </citation>
    <scope>NUCLEOTIDE SEQUENCE [LARGE SCALE GENOMIC DNA]</scope>
    <source>
        <strain evidence="3">Sse05_10M</strain>
    </source>
</reference>
<evidence type="ECO:0008006" key="5">
    <source>
        <dbReference type="Google" id="ProtNLM"/>
    </source>
</evidence>
<evidence type="ECO:0000256" key="2">
    <source>
        <dbReference type="SAM" id="SignalP"/>
    </source>
</evidence>
<dbReference type="EMBL" id="JAGKHQ010000003">
    <property type="protein sequence ID" value="KAG7520528.1"/>
    <property type="molecule type" value="Genomic_DNA"/>
</dbReference>
<organism evidence="3 4">
    <name type="scientific">Solea senegalensis</name>
    <name type="common">Senegalese sole</name>
    <dbReference type="NCBI Taxonomy" id="28829"/>
    <lineage>
        <taxon>Eukaryota</taxon>
        <taxon>Metazoa</taxon>
        <taxon>Chordata</taxon>
        <taxon>Craniata</taxon>
        <taxon>Vertebrata</taxon>
        <taxon>Euteleostomi</taxon>
        <taxon>Actinopterygii</taxon>
        <taxon>Neopterygii</taxon>
        <taxon>Teleostei</taxon>
        <taxon>Neoteleostei</taxon>
        <taxon>Acanthomorphata</taxon>
        <taxon>Carangaria</taxon>
        <taxon>Pleuronectiformes</taxon>
        <taxon>Pleuronectoidei</taxon>
        <taxon>Soleidae</taxon>
        <taxon>Solea</taxon>
    </lineage>
</organism>
<evidence type="ECO:0000256" key="1">
    <source>
        <dbReference type="SAM" id="MobiDB-lite"/>
    </source>
</evidence>
<keyword evidence="4" id="KW-1185">Reference proteome</keyword>
<gene>
    <name evidence="3" type="ORF">JOB18_031319</name>
</gene>
<dbReference type="Proteomes" id="UP000693946">
    <property type="component" value="Linkage Group LG11"/>
</dbReference>
<evidence type="ECO:0000313" key="3">
    <source>
        <dbReference type="EMBL" id="KAG7520528.1"/>
    </source>
</evidence>
<feature type="compositionally biased region" description="Basic and acidic residues" evidence="1">
    <location>
        <begin position="70"/>
        <end position="83"/>
    </location>
</feature>